<comment type="similarity">
    <text evidence="1">Belongs to the CinA family.</text>
</comment>
<protein>
    <recommendedName>
        <fullName evidence="1">CinA-like protein</fullName>
    </recommendedName>
</protein>
<evidence type="ECO:0000313" key="4">
    <source>
        <dbReference type="Proteomes" id="UP000182264"/>
    </source>
</evidence>
<dbReference type="InterPro" id="IPR036425">
    <property type="entry name" value="MoaB/Mog-like_dom_sf"/>
</dbReference>
<keyword evidence="4" id="KW-1185">Reference proteome</keyword>
<sequence>MNIAVLTTGDELVNGEMSDTNTARIAQLLGAWGYAVRESRAVGDDEAEIEAALHDMTARREVIIGTGGLGPTDDDLTARVAARTFGRRLVLNEEALAQIRRFFEQKNREMHPRNEKQALLPQKSVILPNRLGTAPGFYLRHGNCDLFFLPGVPREMIAMLEEQVLPRLQERSGGSTPLQERILKVFGLSEPKIEELFVQAPLAQGVQLAYGVDFPFVHVKLRASGSEAGEQLDRAELHARKLLEPFVFAVGKETLAANVARMLTDANLTLALAESCTGGLVSQMLTDIPGASRFLERGAVTYSNSAKRDWLQVPDEILRQDGAVSRACARAMARGIRHSAGTDLGLAVTGIAGPDGGTPEKPVGTVFLALSAADQERVQGYRFSGDREQIRRISACMALEWLRRYLAGES</sequence>
<dbReference type="RefSeq" id="WP_072288119.1">
    <property type="nucleotide sequence ID" value="NZ_CP015455.1"/>
</dbReference>
<dbReference type="CDD" id="cd00885">
    <property type="entry name" value="cinA"/>
    <property type="match status" value="1"/>
</dbReference>
<dbReference type="InterPro" id="IPR008135">
    <property type="entry name" value="Competence-induced_CinA"/>
</dbReference>
<dbReference type="HAMAP" id="MF_00226_B">
    <property type="entry name" value="CinA_B"/>
    <property type="match status" value="1"/>
</dbReference>
<dbReference type="Pfam" id="PF00994">
    <property type="entry name" value="MoCF_biosynth"/>
    <property type="match status" value="1"/>
</dbReference>
<dbReference type="Proteomes" id="UP000182264">
    <property type="component" value="Chromosome"/>
</dbReference>
<dbReference type="PANTHER" id="PTHR13939">
    <property type="entry name" value="NICOTINAMIDE-NUCLEOTIDE AMIDOHYDROLASE PNCC"/>
    <property type="match status" value="1"/>
</dbReference>
<dbReference type="Gene3D" id="3.40.980.10">
    <property type="entry name" value="MoaB/Mog-like domain"/>
    <property type="match status" value="1"/>
</dbReference>
<dbReference type="NCBIfam" id="TIGR00177">
    <property type="entry name" value="molyb_syn"/>
    <property type="match status" value="1"/>
</dbReference>
<dbReference type="Gene3D" id="3.90.950.20">
    <property type="entry name" value="CinA-like"/>
    <property type="match status" value="1"/>
</dbReference>
<evidence type="ECO:0000313" key="3">
    <source>
        <dbReference type="EMBL" id="APG26291.1"/>
    </source>
</evidence>
<proteinExistence type="inferred from homology"/>
<dbReference type="InterPro" id="IPR001453">
    <property type="entry name" value="MoaB/Mog_dom"/>
</dbReference>
<dbReference type="STRING" id="29542.A6070_03310"/>
<dbReference type="NCBIfam" id="TIGR00199">
    <property type="entry name" value="PncC_domain"/>
    <property type="match status" value="1"/>
</dbReference>
<dbReference type="InterPro" id="IPR050101">
    <property type="entry name" value="CinA"/>
</dbReference>
<organism evidence="3 4">
    <name type="scientific">Syntrophotalea acetylenica</name>
    <name type="common">Pelobacter acetylenicus</name>
    <dbReference type="NCBI Taxonomy" id="29542"/>
    <lineage>
        <taxon>Bacteria</taxon>
        <taxon>Pseudomonadati</taxon>
        <taxon>Thermodesulfobacteriota</taxon>
        <taxon>Desulfuromonadia</taxon>
        <taxon>Desulfuromonadales</taxon>
        <taxon>Syntrophotaleaceae</taxon>
        <taxon>Syntrophotalea</taxon>
    </lineage>
</organism>
<feature type="domain" description="MoaB/Mog" evidence="2">
    <location>
        <begin position="4"/>
        <end position="171"/>
    </location>
</feature>
<dbReference type="OrthoDB" id="9801454at2"/>
<dbReference type="Pfam" id="PF02464">
    <property type="entry name" value="CinA"/>
    <property type="match status" value="1"/>
</dbReference>
<dbReference type="PIRSF" id="PIRSF006728">
    <property type="entry name" value="CinA"/>
    <property type="match status" value="1"/>
</dbReference>
<dbReference type="EMBL" id="CP015518">
    <property type="protein sequence ID" value="APG26291.1"/>
    <property type="molecule type" value="Genomic_DNA"/>
</dbReference>
<accession>A0A1L3GK60</accession>
<dbReference type="NCBIfam" id="NF001813">
    <property type="entry name" value="PRK00549.1"/>
    <property type="match status" value="1"/>
</dbReference>
<dbReference type="InterPro" id="IPR036653">
    <property type="entry name" value="CinA-like_C"/>
</dbReference>
<dbReference type="SUPFAM" id="SSF53218">
    <property type="entry name" value="Molybdenum cofactor biosynthesis proteins"/>
    <property type="match status" value="1"/>
</dbReference>
<dbReference type="PANTHER" id="PTHR13939:SF0">
    <property type="entry name" value="NMN AMIDOHYDROLASE-LIKE PROTEIN YFAY"/>
    <property type="match status" value="1"/>
</dbReference>
<name>A0A1L3GK60_SYNAC</name>
<gene>
    <name evidence="3" type="ORF">A7E75_09340</name>
</gene>
<reference evidence="3 4" key="1">
    <citation type="journal article" date="2017" name="Genome Announc.">
        <title>Complete Genome Sequences of Two Acetylene-Fermenting Pelobacter acetylenicus Strains.</title>
        <authorList>
            <person name="Sutton J.M."/>
            <person name="Baesman S.M."/>
            <person name="Fierst J.L."/>
            <person name="Poret-Peterson A.T."/>
            <person name="Oremland R.S."/>
            <person name="Dunlap D.S."/>
            <person name="Akob D.M."/>
        </authorList>
    </citation>
    <scope>NUCLEOTIDE SEQUENCE [LARGE SCALE GENOMIC DNA]</scope>
    <source>
        <strain evidence="3 4">DSM 3247</strain>
    </source>
</reference>
<evidence type="ECO:0000256" key="1">
    <source>
        <dbReference type="HAMAP-Rule" id="MF_00226"/>
    </source>
</evidence>
<evidence type="ECO:0000259" key="2">
    <source>
        <dbReference type="SMART" id="SM00852"/>
    </source>
</evidence>
<dbReference type="InterPro" id="IPR008136">
    <property type="entry name" value="CinA_C"/>
</dbReference>
<dbReference type="SMART" id="SM00852">
    <property type="entry name" value="MoCF_biosynth"/>
    <property type="match status" value="1"/>
</dbReference>
<dbReference type="NCBIfam" id="TIGR00200">
    <property type="entry name" value="cinA_nterm"/>
    <property type="match status" value="1"/>
</dbReference>
<dbReference type="SUPFAM" id="SSF142433">
    <property type="entry name" value="CinA-like"/>
    <property type="match status" value="1"/>
</dbReference>
<dbReference type="AlphaFoldDB" id="A0A1L3GK60"/>
<dbReference type="KEGG" id="pace:A6070_03310"/>